<dbReference type="PROSITE" id="PS01124">
    <property type="entry name" value="HTH_ARAC_FAMILY_2"/>
    <property type="match status" value="1"/>
</dbReference>
<keyword evidence="4" id="KW-0804">Transcription</keyword>
<proteinExistence type="predicted"/>
<organism evidence="7 8">
    <name type="scientific">Faecalicatena faecalis</name>
    <dbReference type="NCBI Taxonomy" id="2726362"/>
    <lineage>
        <taxon>Bacteria</taxon>
        <taxon>Bacillati</taxon>
        <taxon>Bacillota</taxon>
        <taxon>Clostridia</taxon>
        <taxon>Lachnospirales</taxon>
        <taxon>Lachnospiraceae</taxon>
        <taxon>Faecalicatena</taxon>
    </lineage>
</organism>
<dbReference type="Proteomes" id="UP000723714">
    <property type="component" value="Unassembled WGS sequence"/>
</dbReference>
<keyword evidence="3" id="KW-0238">DNA-binding</keyword>
<evidence type="ECO:0000256" key="5">
    <source>
        <dbReference type="ARBA" id="ARBA00023295"/>
    </source>
</evidence>
<evidence type="ECO:0000256" key="3">
    <source>
        <dbReference type="ARBA" id="ARBA00023125"/>
    </source>
</evidence>
<evidence type="ECO:0000259" key="6">
    <source>
        <dbReference type="PROSITE" id="PS01124"/>
    </source>
</evidence>
<dbReference type="PROSITE" id="PS00041">
    <property type="entry name" value="HTH_ARAC_FAMILY_1"/>
    <property type="match status" value="1"/>
</dbReference>
<dbReference type="RefSeq" id="WP_216244344.1">
    <property type="nucleotide sequence ID" value="NZ_JABACJ020000021.1"/>
</dbReference>
<dbReference type="Pfam" id="PF12833">
    <property type="entry name" value="HTH_18"/>
    <property type="match status" value="1"/>
</dbReference>
<keyword evidence="2" id="KW-0805">Transcription regulation</keyword>
<dbReference type="Pfam" id="PF01229">
    <property type="entry name" value="Glyco_hydro_39"/>
    <property type="match status" value="1"/>
</dbReference>
<dbReference type="InterPro" id="IPR049166">
    <property type="entry name" value="GH39_cat"/>
</dbReference>
<dbReference type="InterPro" id="IPR018062">
    <property type="entry name" value="HTH_AraC-typ_CS"/>
</dbReference>
<dbReference type="InterPro" id="IPR018060">
    <property type="entry name" value="HTH_AraC"/>
</dbReference>
<sequence>MEGYSRKEKLLVQVKNTQEEREHFHQDIELLYVLEGSMDVAVGEKVTHMEPEDVLIVNANKKHSLRGTKDILFAKLSIDYHLVSDIFQSVDIIFWCDSTKEDHERYEELRRVIKQLLNHYLSTQGGVANFGHIALCYQIMDILSVHFLVQAADRENMDDTDRFEERILQINNYIRANYSQPISLKDLSEKLYLSNGYLSRFFKKNYGMSFAEYLTNIRLYHAVDELLYTGTPITRIAYDNGFASVAVFNKAFKKAYGETPSAVRKKSREPKKDMLRQEHDTIVEQRLEQFLRDDGLEREIPEIQEKTEEVVSVRAKEETACIWNRMINIGSAEELLRSEVREHVILLKEALDIQYVRFWNIFSKELLIDISREDEEYNFSKLDSILDFLLQQGIRPHIELGQKPKRIHGSVQNLLMITEELEVGFTDLGHWEKVLKAVMRHLVHRYGSREVGTWRMELWMEESQKGNPAAEEGYLELFEKTYEVIHRYSTETEVGGCGLRLGYMQESNKEFLEKWAERKCRPDFLSIIYYAYVKGEIAQDNYSKRNTDDDALKNCILSTKAILRKAKMQDTRLYVTEWNLTISDRNYINDTCFKGAYIVKNMLDIYGMADEIGYFIGSDRASEYYDSHTMLYGGTGIITKDGILKPSGFAFEFLGRLYPYFIGKGDHYLITTDKNDTYGIICHNQKKLNYNYYFTKEDEIEKEQIWKYFEDREALELHLKLEDLEDGLYQVKTYRINEHAGSVLNIWAEMGYESELSRNDIKYFRRVCEPRLNIQKQQAKGGIMELTIKMEPNEITFVRVRRLV</sequence>
<accession>A0ABS6D7Z5</accession>
<reference evidence="7 8" key="1">
    <citation type="submission" date="2021-06" db="EMBL/GenBank/DDBJ databases">
        <title>Faecalicatena sp. nov. isolated from porcine feces.</title>
        <authorList>
            <person name="Oh B.S."/>
            <person name="Lee J.H."/>
        </authorList>
    </citation>
    <scope>NUCLEOTIDE SEQUENCE [LARGE SCALE GENOMIC DNA]</scope>
    <source>
        <strain evidence="7 8">AGMB00832</strain>
    </source>
</reference>
<comment type="caution">
    <text evidence="7">The sequence shown here is derived from an EMBL/GenBank/DDBJ whole genome shotgun (WGS) entry which is preliminary data.</text>
</comment>
<evidence type="ECO:0000256" key="2">
    <source>
        <dbReference type="ARBA" id="ARBA00023015"/>
    </source>
</evidence>
<feature type="domain" description="HTH araC/xylS-type" evidence="6">
    <location>
        <begin position="168"/>
        <end position="266"/>
    </location>
</feature>
<keyword evidence="8" id="KW-1185">Reference proteome</keyword>
<protein>
    <submittedName>
        <fullName evidence="7">Helix-turn-helix domain-containing protein</fullName>
    </submittedName>
</protein>
<keyword evidence="5" id="KW-0326">Glycosidase</keyword>
<dbReference type="PANTHER" id="PTHR43280">
    <property type="entry name" value="ARAC-FAMILY TRANSCRIPTIONAL REGULATOR"/>
    <property type="match status" value="1"/>
</dbReference>
<dbReference type="SMART" id="SM00342">
    <property type="entry name" value="HTH_ARAC"/>
    <property type="match status" value="1"/>
</dbReference>
<dbReference type="EMBL" id="JABACJ020000021">
    <property type="protein sequence ID" value="MBU3877727.1"/>
    <property type="molecule type" value="Genomic_DNA"/>
</dbReference>
<dbReference type="InterPro" id="IPR013096">
    <property type="entry name" value="Cupin_2"/>
</dbReference>
<evidence type="ECO:0000313" key="7">
    <source>
        <dbReference type="EMBL" id="MBU3877727.1"/>
    </source>
</evidence>
<name>A0ABS6D7Z5_9FIRM</name>
<evidence type="ECO:0000313" key="8">
    <source>
        <dbReference type="Proteomes" id="UP000723714"/>
    </source>
</evidence>
<gene>
    <name evidence="7" type="ORF">HGO97_018135</name>
</gene>
<keyword evidence="1" id="KW-0378">Hydrolase</keyword>
<evidence type="ECO:0000256" key="1">
    <source>
        <dbReference type="ARBA" id="ARBA00022801"/>
    </source>
</evidence>
<dbReference type="PANTHER" id="PTHR43280:SF2">
    <property type="entry name" value="HTH-TYPE TRANSCRIPTIONAL REGULATOR EXSA"/>
    <property type="match status" value="1"/>
</dbReference>
<dbReference type="CDD" id="cd02208">
    <property type="entry name" value="cupin_RmlC-like"/>
    <property type="match status" value="1"/>
</dbReference>
<dbReference type="Pfam" id="PF07883">
    <property type="entry name" value="Cupin_2"/>
    <property type="match status" value="1"/>
</dbReference>
<evidence type="ECO:0000256" key="4">
    <source>
        <dbReference type="ARBA" id="ARBA00023163"/>
    </source>
</evidence>